<reference evidence="2" key="1">
    <citation type="submission" date="2014-11" db="EMBL/GenBank/DDBJ databases">
        <authorList>
            <person name="Amaro Gonzalez C."/>
        </authorList>
    </citation>
    <scope>NUCLEOTIDE SEQUENCE</scope>
</reference>
<organism evidence="2">
    <name type="scientific">Anguilla anguilla</name>
    <name type="common">European freshwater eel</name>
    <name type="synonym">Muraena anguilla</name>
    <dbReference type="NCBI Taxonomy" id="7936"/>
    <lineage>
        <taxon>Eukaryota</taxon>
        <taxon>Metazoa</taxon>
        <taxon>Chordata</taxon>
        <taxon>Craniata</taxon>
        <taxon>Vertebrata</taxon>
        <taxon>Euteleostomi</taxon>
        <taxon>Actinopterygii</taxon>
        <taxon>Neopterygii</taxon>
        <taxon>Teleostei</taxon>
        <taxon>Anguilliformes</taxon>
        <taxon>Anguillidae</taxon>
        <taxon>Anguilla</taxon>
    </lineage>
</organism>
<evidence type="ECO:0000256" key="1">
    <source>
        <dbReference type="SAM" id="SignalP"/>
    </source>
</evidence>
<feature type="chain" id="PRO_5002431128" description="Secreted protein" evidence="1">
    <location>
        <begin position="22"/>
        <end position="89"/>
    </location>
</feature>
<evidence type="ECO:0000313" key="2">
    <source>
        <dbReference type="EMBL" id="JAG99570.1"/>
    </source>
</evidence>
<accession>A0A0E9P579</accession>
<protein>
    <recommendedName>
        <fullName evidence="3">Secreted protein</fullName>
    </recommendedName>
</protein>
<proteinExistence type="predicted"/>
<reference evidence="2" key="2">
    <citation type="journal article" date="2015" name="Fish Shellfish Immunol.">
        <title>Early steps in the European eel (Anguilla anguilla)-Vibrio vulnificus interaction in the gills: Role of the RtxA13 toxin.</title>
        <authorList>
            <person name="Callol A."/>
            <person name="Pajuelo D."/>
            <person name="Ebbesson L."/>
            <person name="Teles M."/>
            <person name="MacKenzie S."/>
            <person name="Amaro C."/>
        </authorList>
    </citation>
    <scope>NUCLEOTIDE SEQUENCE</scope>
</reference>
<sequence length="89" mass="10312">MMNFLTLFTQLIFSFFSCIFSMIFCGLETQGYSHCLCGALVLFKQCGCVPTARLLKVNLFMIQRIVFLPLSSMSWNTRGYYVYKYSSIK</sequence>
<dbReference type="AlphaFoldDB" id="A0A0E9P579"/>
<name>A0A0E9P579_ANGAN</name>
<dbReference type="EMBL" id="GBXM01109006">
    <property type="protein sequence ID" value="JAG99570.1"/>
    <property type="molecule type" value="Transcribed_RNA"/>
</dbReference>
<evidence type="ECO:0008006" key="3">
    <source>
        <dbReference type="Google" id="ProtNLM"/>
    </source>
</evidence>
<keyword evidence="1" id="KW-0732">Signal</keyword>
<feature type="signal peptide" evidence="1">
    <location>
        <begin position="1"/>
        <end position="21"/>
    </location>
</feature>